<keyword evidence="4" id="KW-0408">Iron</keyword>
<evidence type="ECO:0000259" key="6">
    <source>
        <dbReference type="PROSITE" id="PS51296"/>
    </source>
</evidence>
<protein>
    <submittedName>
        <fullName evidence="7">Aromatic ring-hydroxylating dioxygenase subunit alpha</fullName>
    </submittedName>
</protein>
<keyword evidence="5" id="KW-0411">Iron-sulfur</keyword>
<dbReference type="InterPro" id="IPR044043">
    <property type="entry name" value="VanA_C_cat"/>
</dbReference>
<dbReference type="InterPro" id="IPR050584">
    <property type="entry name" value="Cholesterol_7-desaturase"/>
</dbReference>
<evidence type="ECO:0000256" key="1">
    <source>
        <dbReference type="ARBA" id="ARBA00022714"/>
    </source>
</evidence>
<evidence type="ECO:0000256" key="2">
    <source>
        <dbReference type="ARBA" id="ARBA00022723"/>
    </source>
</evidence>
<dbReference type="InterPro" id="IPR017941">
    <property type="entry name" value="Rieske_2Fe-2S"/>
</dbReference>
<keyword evidence="3" id="KW-0560">Oxidoreductase</keyword>
<keyword evidence="7" id="KW-0223">Dioxygenase</keyword>
<dbReference type="Pfam" id="PF00355">
    <property type="entry name" value="Rieske"/>
    <property type="match status" value="1"/>
</dbReference>
<evidence type="ECO:0000256" key="5">
    <source>
        <dbReference type="ARBA" id="ARBA00023014"/>
    </source>
</evidence>
<dbReference type="SUPFAM" id="SSF50022">
    <property type="entry name" value="ISP domain"/>
    <property type="match status" value="1"/>
</dbReference>
<comment type="caution">
    <text evidence="7">The sequence shown here is derived from an EMBL/GenBank/DDBJ whole genome shotgun (WGS) entry which is preliminary data.</text>
</comment>
<dbReference type="Pfam" id="PF19112">
    <property type="entry name" value="VanA_C"/>
    <property type="match status" value="1"/>
</dbReference>
<dbReference type="GO" id="GO:0051537">
    <property type="term" value="F:2 iron, 2 sulfur cluster binding"/>
    <property type="evidence" value="ECO:0007669"/>
    <property type="project" value="UniProtKB-KW"/>
</dbReference>
<sequence>MHFHRNPRCVAVAMRHFLLDNNATMKIPYNLWHPVLLSKELRAKPSKFRRFGLDFVFWRDAQGQPHAFPDRCPHLGASLSQGSVVDGKLVCPFHGFEFDSSGQCAHIPANGVSGKIPAGMECDHYDCVEQYGFIWLWMGDAPATGSPAYFAEIAAGFQTYDSVVEAPVNYSRAIENQLDCAHLPFVHKTTIGAGGRSFVDGPYVEEFENGINTWVFNRIDSGDAQLSQSELRARAAAIVPSLQLLFPSLWLLNISENFKNFIAFVPVDERTTRFYIRACHKVSVPLIRQLYELVLGLSNKFILGQDLRIIANITPQFSLDSTSDRLIGADRAIVAYRRWLAKHALEIGSVGKKIIPIELSEK</sequence>
<dbReference type="EMBL" id="SMYL01000002">
    <property type="protein sequence ID" value="TDK67256.1"/>
    <property type="molecule type" value="Genomic_DNA"/>
</dbReference>
<dbReference type="SUPFAM" id="SSF55961">
    <property type="entry name" value="Bet v1-like"/>
    <property type="match status" value="1"/>
</dbReference>
<evidence type="ECO:0000256" key="3">
    <source>
        <dbReference type="ARBA" id="ARBA00023002"/>
    </source>
</evidence>
<evidence type="ECO:0000313" key="8">
    <source>
        <dbReference type="Proteomes" id="UP000294829"/>
    </source>
</evidence>
<dbReference type="InterPro" id="IPR036922">
    <property type="entry name" value="Rieske_2Fe-2S_sf"/>
</dbReference>
<dbReference type="Gene3D" id="2.102.10.10">
    <property type="entry name" value="Rieske [2Fe-2S] iron-sulphur domain"/>
    <property type="match status" value="1"/>
</dbReference>
<proteinExistence type="predicted"/>
<accession>A0A4R5W5E3</accession>
<keyword evidence="8" id="KW-1185">Reference proteome</keyword>
<dbReference type="PANTHER" id="PTHR21266:SF59">
    <property type="entry name" value="BLR4922 PROTEIN"/>
    <property type="match status" value="1"/>
</dbReference>
<dbReference type="OrthoDB" id="9769355at2"/>
<dbReference type="AlphaFoldDB" id="A0A4R5W5E3"/>
<organism evidence="7 8">
    <name type="scientific">Sapientia aquatica</name>
    <dbReference type="NCBI Taxonomy" id="1549640"/>
    <lineage>
        <taxon>Bacteria</taxon>
        <taxon>Pseudomonadati</taxon>
        <taxon>Pseudomonadota</taxon>
        <taxon>Betaproteobacteria</taxon>
        <taxon>Burkholderiales</taxon>
        <taxon>Oxalobacteraceae</taxon>
        <taxon>Sapientia</taxon>
    </lineage>
</organism>
<evidence type="ECO:0000313" key="7">
    <source>
        <dbReference type="EMBL" id="TDK67256.1"/>
    </source>
</evidence>
<dbReference type="PANTHER" id="PTHR21266">
    <property type="entry name" value="IRON-SULFUR DOMAIN CONTAINING PROTEIN"/>
    <property type="match status" value="1"/>
</dbReference>
<dbReference type="GO" id="GO:0046872">
    <property type="term" value="F:metal ion binding"/>
    <property type="evidence" value="ECO:0007669"/>
    <property type="project" value="UniProtKB-KW"/>
</dbReference>
<reference evidence="7 8" key="1">
    <citation type="submission" date="2019-03" db="EMBL/GenBank/DDBJ databases">
        <title>Sapientia aquatica gen. nov., sp. nov., isolated from a crater lake.</title>
        <authorList>
            <person name="Felfoldi T."/>
            <person name="Szabo A."/>
            <person name="Toth E."/>
            <person name="Schumann P."/>
            <person name="Keki Z."/>
            <person name="Marialigeti K."/>
            <person name="Mathe I."/>
        </authorList>
    </citation>
    <scope>NUCLEOTIDE SEQUENCE [LARGE SCALE GENOMIC DNA]</scope>
    <source>
        <strain evidence="7 8">SA-152</strain>
    </source>
</reference>
<dbReference type="GO" id="GO:0051213">
    <property type="term" value="F:dioxygenase activity"/>
    <property type="evidence" value="ECO:0007669"/>
    <property type="project" value="UniProtKB-KW"/>
</dbReference>
<evidence type="ECO:0000256" key="4">
    <source>
        <dbReference type="ARBA" id="ARBA00023004"/>
    </source>
</evidence>
<name>A0A4R5W5E3_9BURK</name>
<dbReference type="Proteomes" id="UP000294829">
    <property type="component" value="Unassembled WGS sequence"/>
</dbReference>
<dbReference type="Gene3D" id="3.90.380.10">
    <property type="entry name" value="Naphthalene 1,2-dioxygenase Alpha Subunit, Chain A, domain 1"/>
    <property type="match status" value="1"/>
</dbReference>
<dbReference type="PROSITE" id="PS51296">
    <property type="entry name" value="RIESKE"/>
    <property type="match status" value="1"/>
</dbReference>
<gene>
    <name evidence="7" type="ORF">E2I14_05710</name>
</gene>
<keyword evidence="1" id="KW-0001">2Fe-2S</keyword>
<keyword evidence="2" id="KW-0479">Metal-binding</keyword>
<feature type="domain" description="Rieske" evidence="6">
    <location>
        <begin position="32"/>
        <end position="136"/>
    </location>
</feature>